<dbReference type="InterPro" id="IPR001610">
    <property type="entry name" value="PAC"/>
</dbReference>
<dbReference type="InterPro" id="IPR000700">
    <property type="entry name" value="PAS-assoc_C"/>
</dbReference>
<dbReference type="InterPro" id="IPR013767">
    <property type="entry name" value="PAS_fold"/>
</dbReference>
<protein>
    <recommendedName>
        <fullName evidence="2">histidine kinase</fullName>
        <ecNumber evidence="2">2.7.13.3</ecNumber>
    </recommendedName>
</protein>
<name>A0A133XMG8_9RHOO</name>
<evidence type="ECO:0000256" key="7">
    <source>
        <dbReference type="ARBA" id="ARBA00022840"/>
    </source>
</evidence>
<dbReference type="Gene3D" id="3.30.565.10">
    <property type="entry name" value="Histidine kinase-like ATPase, C-terminal domain"/>
    <property type="match status" value="1"/>
</dbReference>
<dbReference type="EMBL" id="LODL01000007">
    <property type="protein sequence ID" value="KXB32120.1"/>
    <property type="molecule type" value="Genomic_DNA"/>
</dbReference>
<comment type="caution">
    <text evidence="13">The sequence shown here is derived from an EMBL/GenBank/DDBJ whole genome shotgun (WGS) entry which is preliminary data.</text>
</comment>
<evidence type="ECO:0000256" key="4">
    <source>
        <dbReference type="ARBA" id="ARBA00022679"/>
    </source>
</evidence>
<feature type="transmembrane region" description="Helical" evidence="9">
    <location>
        <begin position="21"/>
        <end position="40"/>
    </location>
</feature>
<dbReference type="PRINTS" id="PR00344">
    <property type="entry name" value="BCTRLSENSOR"/>
</dbReference>
<dbReference type="SUPFAM" id="SSF55874">
    <property type="entry name" value="ATPase domain of HSP90 chaperone/DNA topoisomerase II/histidine kinase"/>
    <property type="match status" value="1"/>
</dbReference>
<dbReference type="SUPFAM" id="SSF55785">
    <property type="entry name" value="PYP-like sensor domain (PAS domain)"/>
    <property type="match status" value="1"/>
</dbReference>
<evidence type="ECO:0000259" key="11">
    <source>
        <dbReference type="PROSITE" id="PS50112"/>
    </source>
</evidence>
<keyword evidence="9" id="KW-0812">Transmembrane</keyword>
<keyword evidence="9" id="KW-0472">Membrane</keyword>
<keyword evidence="7" id="KW-0067">ATP-binding</keyword>
<keyword evidence="3" id="KW-0597">Phosphoprotein</keyword>
<evidence type="ECO:0000313" key="13">
    <source>
        <dbReference type="EMBL" id="KXB32120.1"/>
    </source>
</evidence>
<dbReference type="CDD" id="cd00130">
    <property type="entry name" value="PAS"/>
    <property type="match status" value="1"/>
</dbReference>
<dbReference type="STRING" id="281362.AT959_03420"/>
<accession>A0A133XMG8</accession>
<evidence type="ECO:0000259" key="12">
    <source>
        <dbReference type="PROSITE" id="PS50113"/>
    </source>
</evidence>
<dbReference type="SMART" id="SM00387">
    <property type="entry name" value="HATPase_c"/>
    <property type="match status" value="1"/>
</dbReference>
<keyword evidence="6 13" id="KW-0418">Kinase</keyword>
<keyword evidence="9" id="KW-1133">Transmembrane helix</keyword>
<dbReference type="SMART" id="SM00086">
    <property type="entry name" value="PAC"/>
    <property type="match status" value="1"/>
</dbReference>
<evidence type="ECO:0000259" key="10">
    <source>
        <dbReference type="PROSITE" id="PS50109"/>
    </source>
</evidence>
<evidence type="ECO:0000256" key="5">
    <source>
        <dbReference type="ARBA" id="ARBA00022741"/>
    </source>
</evidence>
<dbReference type="InterPro" id="IPR000014">
    <property type="entry name" value="PAS"/>
</dbReference>
<dbReference type="SUPFAM" id="SSF47384">
    <property type="entry name" value="Homodimeric domain of signal transducing histidine kinase"/>
    <property type="match status" value="1"/>
</dbReference>
<gene>
    <name evidence="13" type="ORF">AT959_03420</name>
</gene>
<keyword evidence="8" id="KW-0902">Two-component regulatory system</keyword>
<organism evidence="13 14">
    <name type="scientific">Dechloromonas denitrificans</name>
    <dbReference type="NCBI Taxonomy" id="281362"/>
    <lineage>
        <taxon>Bacteria</taxon>
        <taxon>Pseudomonadati</taxon>
        <taxon>Pseudomonadota</taxon>
        <taxon>Betaproteobacteria</taxon>
        <taxon>Rhodocyclales</taxon>
        <taxon>Azonexaceae</taxon>
        <taxon>Dechloromonas</taxon>
    </lineage>
</organism>
<reference evidence="13 14" key="1">
    <citation type="submission" date="2015-12" db="EMBL/GenBank/DDBJ databases">
        <title>Nitrous oxide reduction kinetics distinguish bacteria harboring typical versus atypical NosZ.</title>
        <authorList>
            <person name="Yoon S."/>
            <person name="Nissen S."/>
            <person name="Park D."/>
            <person name="Sanford R.A."/>
            <person name="Loeffler F.E."/>
        </authorList>
    </citation>
    <scope>NUCLEOTIDE SEQUENCE [LARGE SCALE GENOMIC DNA]</scope>
    <source>
        <strain evidence="13 14">ATCC BAA-841</strain>
    </source>
</reference>
<dbReference type="Pfam" id="PF00512">
    <property type="entry name" value="HisKA"/>
    <property type="match status" value="1"/>
</dbReference>
<dbReference type="CDD" id="cd18773">
    <property type="entry name" value="PDC1_HK_sensor"/>
    <property type="match status" value="1"/>
</dbReference>
<evidence type="ECO:0000256" key="8">
    <source>
        <dbReference type="ARBA" id="ARBA00023012"/>
    </source>
</evidence>
<dbReference type="Gene3D" id="1.10.287.130">
    <property type="match status" value="1"/>
</dbReference>
<dbReference type="SMART" id="SM00388">
    <property type="entry name" value="HisKA"/>
    <property type="match status" value="1"/>
</dbReference>
<sequence length="661" mass="75095">MTRMPKLRSSSALHLRWLLALPKLGIVLLIAALLSLLWLLHLNEVDEERTSLIKDVLWLEQNLRFHLNGNEEQLQQLAVDMATLADEKRIFRLRAGHLLKNNPEITQILWFDPQRKLIDALPGTTLPEHEIESFGPVVTEKAFEMARRLGKQVYSEPFFLEGNRAFVELFVPIYREREFNGMLVSVLPLDTLLDNLVPWWFTEKYKVVIIDDNEIQYAAKTHIEGLGNQTYEIPFDPPGYGLKLRIVSYQSSTNPLQRLLTIAIVALAAGVFWSLWMVRDLMKKRSQAEEALRAEHAFRTAMENSLTVGMRARDLKGKVVYVNPAFCKMTGFSSDELVNSTPPMAYWAPEQIDESYAMHQAVLAGEAPVDGFEMIFMRKNGERFHALVYEAKLIDGNGQHTGWMASVLDITERKRAEELARQQQEQLQFTSRLVTMGEMASTLAHELNQPLAAIASYNTGCLNLLERTDCQAHEIRPALQKVAVQAQRAGKIIRRVHDFVRKSEPKRAPCQLAEVIEDCLGFIEADARKYHVRIECDTPEMPPIPADRLMLEQVLLNLIRNGIEAMAQTPEGHRKLKIRVSREETELKVSVADHGCGIPPDIRDKLFTAFFTTKPEGMGVGLSICRSIIEFHRGRLWAEDNPHSPTGNGTIFTFTLPLESA</sequence>
<dbReference type="InterPro" id="IPR005467">
    <property type="entry name" value="His_kinase_dom"/>
</dbReference>
<feature type="transmembrane region" description="Helical" evidence="9">
    <location>
        <begin position="259"/>
        <end position="278"/>
    </location>
</feature>
<dbReference type="Pfam" id="PF02518">
    <property type="entry name" value="HATPase_c"/>
    <property type="match status" value="1"/>
</dbReference>
<dbReference type="AlphaFoldDB" id="A0A133XMG8"/>
<dbReference type="CDD" id="cd00082">
    <property type="entry name" value="HisKA"/>
    <property type="match status" value="1"/>
</dbReference>
<dbReference type="InterPro" id="IPR003661">
    <property type="entry name" value="HisK_dim/P_dom"/>
</dbReference>
<evidence type="ECO:0000256" key="3">
    <source>
        <dbReference type="ARBA" id="ARBA00022553"/>
    </source>
</evidence>
<dbReference type="SMART" id="SM00091">
    <property type="entry name" value="PAS"/>
    <property type="match status" value="1"/>
</dbReference>
<dbReference type="GO" id="GO:0005524">
    <property type="term" value="F:ATP binding"/>
    <property type="evidence" value="ECO:0007669"/>
    <property type="project" value="UniProtKB-KW"/>
</dbReference>
<dbReference type="InterPro" id="IPR004358">
    <property type="entry name" value="Sig_transdc_His_kin-like_C"/>
</dbReference>
<evidence type="ECO:0000256" key="6">
    <source>
        <dbReference type="ARBA" id="ARBA00022777"/>
    </source>
</evidence>
<evidence type="ECO:0000256" key="9">
    <source>
        <dbReference type="SAM" id="Phobius"/>
    </source>
</evidence>
<feature type="domain" description="PAC" evidence="12">
    <location>
        <begin position="370"/>
        <end position="422"/>
    </location>
</feature>
<keyword evidence="5" id="KW-0547">Nucleotide-binding</keyword>
<evidence type="ECO:0000256" key="2">
    <source>
        <dbReference type="ARBA" id="ARBA00012438"/>
    </source>
</evidence>
<dbReference type="PANTHER" id="PTHR43065:SF10">
    <property type="entry name" value="PEROXIDE STRESS-ACTIVATED HISTIDINE KINASE MAK3"/>
    <property type="match status" value="1"/>
</dbReference>
<dbReference type="PROSITE" id="PS50112">
    <property type="entry name" value="PAS"/>
    <property type="match status" value="1"/>
</dbReference>
<dbReference type="InterPro" id="IPR036890">
    <property type="entry name" value="HATPase_C_sf"/>
</dbReference>
<keyword evidence="4" id="KW-0808">Transferase</keyword>
<dbReference type="Gene3D" id="3.30.450.20">
    <property type="entry name" value="PAS domain"/>
    <property type="match status" value="1"/>
</dbReference>
<evidence type="ECO:0000313" key="14">
    <source>
        <dbReference type="Proteomes" id="UP000070186"/>
    </source>
</evidence>
<dbReference type="GO" id="GO:0006355">
    <property type="term" value="P:regulation of DNA-templated transcription"/>
    <property type="evidence" value="ECO:0007669"/>
    <property type="project" value="InterPro"/>
</dbReference>
<feature type="domain" description="Histidine kinase" evidence="10">
    <location>
        <begin position="442"/>
        <end position="660"/>
    </location>
</feature>
<dbReference type="NCBIfam" id="TIGR00229">
    <property type="entry name" value="sensory_box"/>
    <property type="match status" value="1"/>
</dbReference>
<dbReference type="PROSITE" id="PS50109">
    <property type="entry name" value="HIS_KIN"/>
    <property type="match status" value="1"/>
</dbReference>
<dbReference type="InterPro" id="IPR035965">
    <property type="entry name" value="PAS-like_dom_sf"/>
</dbReference>
<proteinExistence type="predicted"/>
<dbReference type="GO" id="GO:0000155">
    <property type="term" value="F:phosphorelay sensor kinase activity"/>
    <property type="evidence" value="ECO:0007669"/>
    <property type="project" value="InterPro"/>
</dbReference>
<feature type="domain" description="PAS" evidence="11">
    <location>
        <begin position="294"/>
        <end position="366"/>
    </location>
</feature>
<dbReference type="Proteomes" id="UP000070186">
    <property type="component" value="Unassembled WGS sequence"/>
</dbReference>
<dbReference type="PANTHER" id="PTHR43065">
    <property type="entry name" value="SENSOR HISTIDINE KINASE"/>
    <property type="match status" value="1"/>
</dbReference>
<dbReference type="EC" id="2.7.13.3" evidence="2"/>
<dbReference type="InterPro" id="IPR036097">
    <property type="entry name" value="HisK_dim/P_sf"/>
</dbReference>
<comment type="catalytic activity">
    <reaction evidence="1">
        <text>ATP + protein L-histidine = ADP + protein N-phospho-L-histidine.</text>
        <dbReference type="EC" id="2.7.13.3"/>
    </reaction>
</comment>
<evidence type="ECO:0000256" key="1">
    <source>
        <dbReference type="ARBA" id="ARBA00000085"/>
    </source>
</evidence>
<dbReference type="Pfam" id="PF00989">
    <property type="entry name" value="PAS"/>
    <property type="match status" value="1"/>
</dbReference>
<keyword evidence="14" id="KW-1185">Reference proteome</keyword>
<dbReference type="InterPro" id="IPR003594">
    <property type="entry name" value="HATPase_dom"/>
</dbReference>
<dbReference type="PROSITE" id="PS50113">
    <property type="entry name" value="PAC"/>
    <property type="match status" value="1"/>
</dbReference>